<dbReference type="Proteomes" id="UP001437256">
    <property type="component" value="Unassembled WGS sequence"/>
</dbReference>
<dbReference type="InterPro" id="IPR013632">
    <property type="entry name" value="Rad51_C"/>
</dbReference>
<sequence>MKLNEHPELAFVPPSLAASLEKIGIKTDIDLLFGPEPLEIIHRLPPGAITLKDLNALIAQISEATCAQGISASRLSISSSYLSSHCSDLNQMLGGSGFSAQSVYEISGDHKAGKSILALNVALHSLLDDSRSEVVWIDTMGDFSPDLAAAIVESERFQTT</sequence>
<dbReference type="InterPro" id="IPR020588">
    <property type="entry name" value="RecA_ATP-bd"/>
</dbReference>
<dbReference type="Gene3D" id="3.40.50.300">
    <property type="entry name" value="P-loop containing nucleotide triphosphate hydrolases"/>
    <property type="match status" value="1"/>
</dbReference>
<evidence type="ECO:0000313" key="4">
    <source>
        <dbReference type="EMBL" id="KAL0070604.1"/>
    </source>
</evidence>
<dbReference type="InterPro" id="IPR051988">
    <property type="entry name" value="HRR_RAD51_Paralog"/>
</dbReference>
<dbReference type="InterPro" id="IPR027417">
    <property type="entry name" value="P-loop_NTPase"/>
</dbReference>
<keyword evidence="5" id="KW-1185">Reference proteome</keyword>
<evidence type="ECO:0000313" key="5">
    <source>
        <dbReference type="Proteomes" id="UP001437256"/>
    </source>
</evidence>
<protein>
    <recommendedName>
        <fullName evidence="3">RecA family profile 1 domain-containing protein</fullName>
    </recommendedName>
</protein>
<dbReference type="EMBL" id="JBBXMP010000006">
    <property type="protein sequence ID" value="KAL0070604.1"/>
    <property type="molecule type" value="Genomic_DNA"/>
</dbReference>
<dbReference type="PANTHER" id="PTHR46457">
    <property type="entry name" value="DNA REPAIR PROTEIN RAD51 HOMOLOG 4"/>
    <property type="match status" value="1"/>
</dbReference>
<comment type="caution">
    <text evidence="4">The sequence shown here is derived from an EMBL/GenBank/DDBJ whole genome shotgun (WGS) entry which is preliminary data.</text>
</comment>
<dbReference type="PANTHER" id="PTHR46457:SF1">
    <property type="entry name" value="DNA REPAIR PROTEIN RAD51 HOMOLOG 4"/>
    <property type="match status" value="1"/>
</dbReference>
<reference evidence="4 5" key="1">
    <citation type="submission" date="2024-05" db="EMBL/GenBank/DDBJ databases">
        <title>A draft genome resource for the thread blight pathogen Marasmius tenuissimus strain MS-2.</title>
        <authorList>
            <person name="Yulfo-Soto G.E."/>
            <person name="Baruah I.K."/>
            <person name="Amoako-Attah I."/>
            <person name="Bukari Y."/>
            <person name="Meinhardt L.W."/>
            <person name="Bailey B.A."/>
            <person name="Cohen S.P."/>
        </authorList>
    </citation>
    <scope>NUCLEOTIDE SEQUENCE [LARGE SCALE GENOMIC DNA]</scope>
    <source>
        <strain evidence="4 5">MS-2</strain>
    </source>
</reference>
<evidence type="ECO:0000256" key="1">
    <source>
        <dbReference type="ARBA" id="ARBA00004123"/>
    </source>
</evidence>
<evidence type="ECO:0000256" key="2">
    <source>
        <dbReference type="ARBA" id="ARBA00023242"/>
    </source>
</evidence>
<gene>
    <name evidence="4" type="ORF">AAF712_002445</name>
</gene>
<dbReference type="SUPFAM" id="SSF52540">
    <property type="entry name" value="P-loop containing nucleoside triphosphate hydrolases"/>
    <property type="match status" value="1"/>
</dbReference>
<organism evidence="4 5">
    <name type="scientific">Marasmius tenuissimus</name>
    <dbReference type="NCBI Taxonomy" id="585030"/>
    <lineage>
        <taxon>Eukaryota</taxon>
        <taxon>Fungi</taxon>
        <taxon>Dikarya</taxon>
        <taxon>Basidiomycota</taxon>
        <taxon>Agaricomycotina</taxon>
        <taxon>Agaricomycetes</taxon>
        <taxon>Agaricomycetidae</taxon>
        <taxon>Agaricales</taxon>
        <taxon>Marasmiineae</taxon>
        <taxon>Marasmiaceae</taxon>
        <taxon>Marasmius</taxon>
    </lineage>
</organism>
<comment type="subcellular location">
    <subcellularLocation>
        <location evidence="1">Nucleus</location>
    </subcellularLocation>
</comment>
<accession>A0ABR3AB48</accession>
<feature type="domain" description="RecA family profile 1" evidence="3">
    <location>
        <begin position="78"/>
        <end position="160"/>
    </location>
</feature>
<keyword evidence="2" id="KW-0539">Nucleus</keyword>
<feature type="non-terminal residue" evidence="4">
    <location>
        <position position="160"/>
    </location>
</feature>
<proteinExistence type="predicted"/>
<dbReference type="Pfam" id="PF08423">
    <property type="entry name" value="Rad51"/>
    <property type="match status" value="1"/>
</dbReference>
<evidence type="ECO:0000259" key="3">
    <source>
        <dbReference type="PROSITE" id="PS50162"/>
    </source>
</evidence>
<name>A0ABR3AB48_9AGAR</name>
<dbReference type="PROSITE" id="PS50162">
    <property type="entry name" value="RECA_2"/>
    <property type="match status" value="1"/>
</dbReference>